<reference evidence="2 3" key="1">
    <citation type="submission" date="2018-10" db="EMBL/GenBank/DDBJ databases">
        <title>A high-quality apple genome assembly.</title>
        <authorList>
            <person name="Hu J."/>
        </authorList>
    </citation>
    <scope>NUCLEOTIDE SEQUENCE [LARGE SCALE GENOMIC DNA]</scope>
    <source>
        <strain evidence="3">cv. HFTH1</strain>
        <tissue evidence="2">Young leaf</tissue>
    </source>
</reference>
<keyword evidence="3" id="KW-1185">Reference proteome</keyword>
<comment type="caution">
    <text evidence="2">The sequence shown here is derived from an EMBL/GenBank/DDBJ whole genome shotgun (WGS) entry which is preliminary data.</text>
</comment>
<dbReference type="AlphaFoldDB" id="A0A498HJQ5"/>
<protein>
    <submittedName>
        <fullName evidence="2">Uncharacterized protein</fullName>
    </submittedName>
</protein>
<evidence type="ECO:0000313" key="3">
    <source>
        <dbReference type="Proteomes" id="UP000290289"/>
    </source>
</evidence>
<accession>A0A498HJQ5</accession>
<organism evidence="2 3">
    <name type="scientific">Malus domestica</name>
    <name type="common">Apple</name>
    <name type="synonym">Pyrus malus</name>
    <dbReference type="NCBI Taxonomy" id="3750"/>
    <lineage>
        <taxon>Eukaryota</taxon>
        <taxon>Viridiplantae</taxon>
        <taxon>Streptophyta</taxon>
        <taxon>Embryophyta</taxon>
        <taxon>Tracheophyta</taxon>
        <taxon>Spermatophyta</taxon>
        <taxon>Magnoliopsida</taxon>
        <taxon>eudicotyledons</taxon>
        <taxon>Gunneridae</taxon>
        <taxon>Pentapetalae</taxon>
        <taxon>rosids</taxon>
        <taxon>fabids</taxon>
        <taxon>Rosales</taxon>
        <taxon>Rosaceae</taxon>
        <taxon>Amygdaloideae</taxon>
        <taxon>Maleae</taxon>
        <taxon>Malus</taxon>
    </lineage>
</organism>
<proteinExistence type="predicted"/>
<feature type="compositionally biased region" description="Low complexity" evidence="1">
    <location>
        <begin position="8"/>
        <end position="26"/>
    </location>
</feature>
<dbReference type="Proteomes" id="UP000290289">
    <property type="component" value="Chromosome 16"/>
</dbReference>
<sequence>MRAPHFLSSVIESNPSSASSSTPTPKSVTCIRKKVIRELWEFFFFWFVQNLVDETSLTNTQLQDGKRVLLRGGATQYQVQPSHFLLQYC</sequence>
<name>A0A498HJQ5_MALDO</name>
<feature type="region of interest" description="Disordered" evidence="1">
    <location>
        <begin position="1"/>
        <end position="26"/>
    </location>
</feature>
<dbReference type="EMBL" id="RDQH01000342">
    <property type="protein sequence ID" value="RXH70132.1"/>
    <property type="molecule type" value="Genomic_DNA"/>
</dbReference>
<evidence type="ECO:0000313" key="2">
    <source>
        <dbReference type="EMBL" id="RXH70132.1"/>
    </source>
</evidence>
<evidence type="ECO:0000256" key="1">
    <source>
        <dbReference type="SAM" id="MobiDB-lite"/>
    </source>
</evidence>
<gene>
    <name evidence="2" type="ORF">DVH24_007388</name>
</gene>